<dbReference type="RefSeq" id="XP_002950981.1">
    <property type="nucleotide sequence ID" value="XM_002950935.1"/>
</dbReference>
<dbReference type="GeneID" id="9618480"/>
<dbReference type="Proteomes" id="UP000001058">
    <property type="component" value="Unassembled WGS sequence"/>
</dbReference>
<protein>
    <submittedName>
        <fullName evidence="2">Uncharacterized protein</fullName>
    </submittedName>
</protein>
<dbReference type="InParanoid" id="D8TX99"/>
<dbReference type="KEGG" id="vcn:VOLCADRAFT_91514"/>
<proteinExistence type="predicted"/>
<evidence type="ECO:0000313" key="3">
    <source>
        <dbReference type="Proteomes" id="UP000001058"/>
    </source>
</evidence>
<name>D8TX99_VOLCA</name>
<evidence type="ECO:0000313" key="2">
    <source>
        <dbReference type="EMBL" id="EFJ47875.1"/>
    </source>
</evidence>
<gene>
    <name evidence="2" type="ORF">VOLCADRAFT_91514</name>
</gene>
<sequence>MTRDTSAPQPPNSAQAVAMILKRVGWQIWGRRHSNPPADTPFSPPRYTATQLHSCLATQLNSCAMWGRLMAAFVQEALDLPEPPAPSPAETRAASGQHSPPGVLRGRQVGGGGVKRAPRECRVEEWLESAGGCREGADEVPRRGRTSKFVRAAGLLIPLEVRDSRVLVLPGVAWSPVAMACCTHNCINTHPPVDPVRVRVVELLGQVVCSLVDVSLCPPPGDSNPK</sequence>
<dbReference type="EMBL" id="GL378342">
    <property type="protein sequence ID" value="EFJ47875.1"/>
    <property type="molecule type" value="Genomic_DNA"/>
</dbReference>
<accession>D8TX99</accession>
<organism evidence="3">
    <name type="scientific">Volvox carteri f. nagariensis</name>
    <dbReference type="NCBI Taxonomy" id="3068"/>
    <lineage>
        <taxon>Eukaryota</taxon>
        <taxon>Viridiplantae</taxon>
        <taxon>Chlorophyta</taxon>
        <taxon>core chlorophytes</taxon>
        <taxon>Chlorophyceae</taxon>
        <taxon>CS clade</taxon>
        <taxon>Chlamydomonadales</taxon>
        <taxon>Volvocaceae</taxon>
        <taxon>Volvox</taxon>
    </lineage>
</organism>
<evidence type="ECO:0000256" key="1">
    <source>
        <dbReference type="SAM" id="MobiDB-lite"/>
    </source>
</evidence>
<feature type="region of interest" description="Disordered" evidence="1">
    <location>
        <begin position="81"/>
        <end position="116"/>
    </location>
</feature>
<keyword evidence="3" id="KW-1185">Reference proteome</keyword>
<reference evidence="2 3" key="1">
    <citation type="journal article" date="2010" name="Science">
        <title>Genomic analysis of organismal complexity in the multicellular green alga Volvox carteri.</title>
        <authorList>
            <person name="Prochnik S.E."/>
            <person name="Umen J."/>
            <person name="Nedelcu A.M."/>
            <person name="Hallmann A."/>
            <person name="Miller S.M."/>
            <person name="Nishii I."/>
            <person name="Ferris P."/>
            <person name="Kuo A."/>
            <person name="Mitros T."/>
            <person name="Fritz-Laylin L.K."/>
            <person name="Hellsten U."/>
            <person name="Chapman J."/>
            <person name="Simakov O."/>
            <person name="Rensing S.A."/>
            <person name="Terry A."/>
            <person name="Pangilinan J."/>
            <person name="Kapitonov V."/>
            <person name="Jurka J."/>
            <person name="Salamov A."/>
            <person name="Shapiro H."/>
            <person name="Schmutz J."/>
            <person name="Grimwood J."/>
            <person name="Lindquist E."/>
            <person name="Lucas S."/>
            <person name="Grigoriev I.V."/>
            <person name="Schmitt R."/>
            <person name="Kirk D."/>
            <person name="Rokhsar D.S."/>
        </authorList>
    </citation>
    <scope>NUCLEOTIDE SEQUENCE [LARGE SCALE GENOMIC DNA]</scope>
    <source>
        <strain evidence="3">f. Nagariensis / Eve</strain>
    </source>
</reference>
<dbReference type="AlphaFoldDB" id="D8TX99"/>